<proteinExistence type="predicted"/>
<evidence type="ECO:0000256" key="2">
    <source>
        <dbReference type="SAM" id="Phobius"/>
    </source>
</evidence>
<evidence type="ECO:0000256" key="1">
    <source>
        <dbReference type="SAM" id="MobiDB-lite"/>
    </source>
</evidence>
<keyword evidence="2" id="KW-0472">Membrane</keyword>
<dbReference type="Proteomes" id="UP000238650">
    <property type="component" value="Unassembled WGS sequence"/>
</dbReference>
<organism evidence="3 4">
    <name type="scientific">Leucobacter massiliensis</name>
    <dbReference type="NCBI Taxonomy" id="1686285"/>
    <lineage>
        <taxon>Bacteria</taxon>
        <taxon>Bacillati</taxon>
        <taxon>Actinomycetota</taxon>
        <taxon>Actinomycetes</taxon>
        <taxon>Micrococcales</taxon>
        <taxon>Microbacteriaceae</taxon>
        <taxon>Leucobacter</taxon>
    </lineage>
</organism>
<dbReference type="EMBL" id="MWZD01000018">
    <property type="protein sequence ID" value="PRI10616.1"/>
    <property type="molecule type" value="Genomic_DNA"/>
</dbReference>
<keyword evidence="4" id="KW-1185">Reference proteome</keyword>
<keyword evidence="2" id="KW-0812">Transmembrane</keyword>
<evidence type="ECO:0000313" key="4">
    <source>
        <dbReference type="Proteomes" id="UP000238650"/>
    </source>
</evidence>
<name>A0A2S9QLZ9_9MICO</name>
<feature type="region of interest" description="Disordered" evidence="1">
    <location>
        <begin position="1"/>
        <end position="82"/>
    </location>
</feature>
<protein>
    <submittedName>
        <fullName evidence="3">Uncharacterized protein</fullName>
    </submittedName>
</protein>
<reference evidence="3 4" key="1">
    <citation type="journal article" date="2017" name="New Microbes New Infect">
        <title>Genome sequence of 'Leucobacter massiliensis' sp. nov. isolated from human pharynx after travel to the 2014 Hajj.</title>
        <authorList>
            <person name="Leangapichart T."/>
            <person name="Gautret P."/>
            <person name="Nguyen T.T."/>
            <person name="Armstrong N."/>
            <person name="Rolain J.M."/>
        </authorList>
    </citation>
    <scope>NUCLEOTIDE SEQUENCE [LARGE SCALE GENOMIC DNA]</scope>
    <source>
        <strain evidence="3 4">122RC15</strain>
    </source>
</reference>
<feature type="transmembrane region" description="Helical" evidence="2">
    <location>
        <begin position="129"/>
        <end position="151"/>
    </location>
</feature>
<sequence>MPRRAAGTAPSHAPAGLRAPSDRTGSACDNRGMTQEDGRETSGAGAAPQGAGEAEFSAGAAQPLDRDPREPGEHPPVVESAQREVTLQRSVRYGRVIVGGAVLGAVVAAIAALFFPVEEGAEYTLGQAVGLVAVFGAAVGLGLGAVCALLLGTIVRRRRGSGVAIQSDVR</sequence>
<gene>
    <name evidence="3" type="ORF">B4915_11135</name>
</gene>
<comment type="caution">
    <text evidence="3">The sequence shown here is derived from an EMBL/GenBank/DDBJ whole genome shotgun (WGS) entry which is preliminary data.</text>
</comment>
<keyword evidence="2" id="KW-1133">Transmembrane helix</keyword>
<accession>A0A2S9QLZ9</accession>
<feature type="compositionally biased region" description="Low complexity" evidence="1">
    <location>
        <begin position="43"/>
        <end position="61"/>
    </location>
</feature>
<feature type="transmembrane region" description="Helical" evidence="2">
    <location>
        <begin position="96"/>
        <end position="117"/>
    </location>
</feature>
<dbReference type="AlphaFoldDB" id="A0A2S9QLZ9"/>
<feature type="compositionally biased region" description="Basic and acidic residues" evidence="1">
    <location>
        <begin position="64"/>
        <end position="73"/>
    </location>
</feature>
<evidence type="ECO:0000313" key="3">
    <source>
        <dbReference type="EMBL" id="PRI10616.1"/>
    </source>
</evidence>